<gene>
    <name evidence="2" type="primary">Dwil\GK23181</name>
    <name evidence="2" type="ORF">Dwil_GK23181</name>
</gene>
<dbReference type="HOGENOM" id="CLU_1847231_0_0_1"/>
<reference evidence="2 3" key="1">
    <citation type="journal article" date="2007" name="Nature">
        <title>Evolution of genes and genomes on the Drosophila phylogeny.</title>
        <authorList>
            <consortium name="Drosophila 12 Genomes Consortium"/>
            <person name="Clark A.G."/>
            <person name="Eisen M.B."/>
            <person name="Smith D.R."/>
            <person name="Bergman C.M."/>
            <person name="Oliver B."/>
            <person name="Markow T.A."/>
            <person name="Kaufman T.C."/>
            <person name="Kellis M."/>
            <person name="Gelbart W."/>
            <person name="Iyer V.N."/>
            <person name="Pollard D.A."/>
            <person name="Sackton T.B."/>
            <person name="Larracuente A.M."/>
            <person name="Singh N.D."/>
            <person name="Abad J.P."/>
            <person name="Abt D.N."/>
            <person name="Adryan B."/>
            <person name="Aguade M."/>
            <person name="Akashi H."/>
            <person name="Anderson W.W."/>
            <person name="Aquadro C.F."/>
            <person name="Ardell D.H."/>
            <person name="Arguello R."/>
            <person name="Artieri C.G."/>
            <person name="Barbash D.A."/>
            <person name="Barker D."/>
            <person name="Barsanti P."/>
            <person name="Batterham P."/>
            <person name="Batzoglou S."/>
            <person name="Begun D."/>
            <person name="Bhutkar A."/>
            <person name="Blanco E."/>
            <person name="Bosak S.A."/>
            <person name="Bradley R.K."/>
            <person name="Brand A.D."/>
            <person name="Brent M.R."/>
            <person name="Brooks A.N."/>
            <person name="Brown R.H."/>
            <person name="Butlin R.K."/>
            <person name="Caggese C."/>
            <person name="Calvi B.R."/>
            <person name="Bernardo de Carvalho A."/>
            <person name="Caspi A."/>
            <person name="Castrezana S."/>
            <person name="Celniker S.E."/>
            <person name="Chang J.L."/>
            <person name="Chapple C."/>
            <person name="Chatterji S."/>
            <person name="Chinwalla A."/>
            <person name="Civetta A."/>
            <person name="Clifton S.W."/>
            <person name="Comeron J.M."/>
            <person name="Costello J.C."/>
            <person name="Coyne J.A."/>
            <person name="Daub J."/>
            <person name="David R.G."/>
            <person name="Delcher A.L."/>
            <person name="Delehaunty K."/>
            <person name="Do C.B."/>
            <person name="Ebling H."/>
            <person name="Edwards K."/>
            <person name="Eickbush T."/>
            <person name="Evans J.D."/>
            <person name="Filipski A."/>
            <person name="Findeiss S."/>
            <person name="Freyhult E."/>
            <person name="Fulton L."/>
            <person name="Fulton R."/>
            <person name="Garcia A.C."/>
            <person name="Gardiner A."/>
            <person name="Garfield D.A."/>
            <person name="Garvin B.E."/>
            <person name="Gibson G."/>
            <person name="Gilbert D."/>
            <person name="Gnerre S."/>
            <person name="Godfrey J."/>
            <person name="Good R."/>
            <person name="Gotea V."/>
            <person name="Gravely B."/>
            <person name="Greenberg A.J."/>
            <person name="Griffiths-Jones S."/>
            <person name="Gross S."/>
            <person name="Guigo R."/>
            <person name="Gustafson E.A."/>
            <person name="Haerty W."/>
            <person name="Hahn M.W."/>
            <person name="Halligan D.L."/>
            <person name="Halpern A.L."/>
            <person name="Halter G.M."/>
            <person name="Han M.V."/>
            <person name="Heger A."/>
            <person name="Hillier L."/>
            <person name="Hinrichs A.S."/>
            <person name="Holmes I."/>
            <person name="Hoskins R.A."/>
            <person name="Hubisz M.J."/>
            <person name="Hultmark D."/>
            <person name="Huntley M.A."/>
            <person name="Jaffe D.B."/>
            <person name="Jagadeeshan S."/>
            <person name="Jeck W.R."/>
            <person name="Johnson J."/>
            <person name="Jones C.D."/>
            <person name="Jordan W.C."/>
            <person name="Karpen G.H."/>
            <person name="Kataoka E."/>
            <person name="Keightley P.D."/>
            <person name="Kheradpour P."/>
            <person name="Kirkness E.F."/>
            <person name="Koerich L.B."/>
            <person name="Kristiansen K."/>
            <person name="Kudrna D."/>
            <person name="Kulathinal R.J."/>
            <person name="Kumar S."/>
            <person name="Kwok R."/>
            <person name="Lander E."/>
            <person name="Langley C.H."/>
            <person name="Lapoint R."/>
            <person name="Lazzaro B.P."/>
            <person name="Lee S.J."/>
            <person name="Levesque L."/>
            <person name="Li R."/>
            <person name="Lin C.F."/>
            <person name="Lin M.F."/>
            <person name="Lindblad-Toh K."/>
            <person name="Llopart A."/>
            <person name="Long M."/>
            <person name="Low L."/>
            <person name="Lozovsky E."/>
            <person name="Lu J."/>
            <person name="Luo M."/>
            <person name="Machado C.A."/>
            <person name="Makalowski W."/>
            <person name="Marzo M."/>
            <person name="Matsuda M."/>
            <person name="Matzkin L."/>
            <person name="McAllister B."/>
            <person name="McBride C.S."/>
            <person name="McKernan B."/>
            <person name="McKernan K."/>
            <person name="Mendez-Lago M."/>
            <person name="Minx P."/>
            <person name="Mollenhauer M.U."/>
            <person name="Montooth K."/>
            <person name="Mount S.M."/>
            <person name="Mu X."/>
            <person name="Myers E."/>
            <person name="Negre B."/>
            <person name="Newfeld S."/>
            <person name="Nielsen R."/>
            <person name="Noor M.A."/>
            <person name="O'Grady P."/>
            <person name="Pachter L."/>
            <person name="Papaceit M."/>
            <person name="Parisi M.J."/>
            <person name="Parisi M."/>
            <person name="Parts L."/>
            <person name="Pedersen J.S."/>
            <person name="Pesole G."/>
            <person name="Phillippy A.M."/>
            <person name="Ponting C.P."/>
            <person name="Pop M."/>
            <person name="Porcelli D."/>
            <person name="Powell J.R."/>
            <person name="Prohaska S."/>
            <person name="Pruitt K."/>
            <person name="Puig M."/>
            <person name="Quesneville H."/>
            <person name="Ram K.R."/>
            <person name="Rand D."/>
            <person name="Rasmussen M.D."/>
            <person name="Reed L.K."/>
            <person name="Reenan R."/>
            <person name="Reily A."/>
            <person name="Remington K.A."/>
            <person name="Rieger T.T."/>
            <person name="Ritchie M.G."/>
            <person name="Robin C."/>
            <person name="Rogers Y.H."/>
            <person name="Rohde C."/>
            <person name="Rozas J."/>
            <person name="Rubenfield M.J."/>
            <person name="Ruiz A."/>
            <person name="Russo S."/>
            <person name="Salzberg S.L."/>
            <person name="Sanchez-Gracia A."/>
            <person name="Saranga D.J."/>
            <person name="Sato H."/>
            <person name="Schaeffer S.W."/>
            <person name="Schatz M.C."/>
            <person name="Schlenke T."/>
            <person name="Schwartz R."/>
            <person name="Segarra C."/>
            <person name="Singh R.S."/>
            <person name="Sirot L."/>
            <person name="Sirota M."/>
            <person name="Sisneros N.B."/>
            <person name="Smith C.D."/>
            <person name="Smith T.F."/>
            <person name="Spieth J."/>
            <person name="Stage D.E."/>
            <person name="Stark A."/>
            <person name="Stephan W."/>
            <person name="Strausberg R.L."/>
            <person name="Strempel S."/>
            <person name="Sturgill D."/>
            <person name="Sutton G."/>
            <person name="Sutton G.G."/>
            <person name="Tao W."/>
            <person name="Teichmann S."/>
            <person name="Tobari Y.N."/>
            <person name="Tomimura Y."/>
            <person name="Tsolas J.M."/>
            <person name="Valente V.L."/>
            <person name="Venter E."/>
            <person name="Venter J.C."/>
            <person name="Vicario S."/>
            <person name="Vieira F.G."/>
            <person name="Vilella A.J."/>
            <person name="Villasante A."/>
            <person name="Walenz B."/>
            <person name="Wang J."/>
            <person name="Wasserman M."/>
            <person name="Watts T."/>
            <person name="Wilson D."/>
            <person name="Wilson R.K."/>
            <person name="Wing R.A."/>
            <person name="Wolfner M.F."/>
            <person name="Wong A."/>
            <person name="Wong G.K."/>
            <person name="Wu C.I."/>
            <person name="Wu G."/>
            <person name="Yamamoto D."/>
            <person name="Yang H.P."/>
            <person name="Yang S.P."/>
            <person name="Yorke J.A."/>
            <person name="Yoshida K."/>
            <person name="Zdobnov E."/>
            <person name="Zhang P."/>
            <person name="Zhang Y."/>
            <person name="Zimin A.V."/>
            <person name="Baldwin J."/>
            <person name="Abdouelleil A."/>
            <person name="Abdulkadir J."/>
            <person name="Abebe A."/>
            <person name="Abera B."/>
            <person name="Abreu J."/>
            <person name="Acer S.C."/>
            <person name="Aftuck L."/>
            <person name="Alexander A."/>
            <person name="An P."/>
            <person name="Anderson E."/>
            <person name="Anderson S."/>
            <person name="Arachi H."/>
            <person name="Azer M."/>
            <person name="Bachantsang P."/>
            <person name="Barry A."/>
            <person name="Bayul T."/>
            <person name="Berlin A."/>
            <person name="Bessette D."/>
            <person name="Bloom T."/>
            <person name="Blye J."/>
            <person name="Boguslavskiy L."/>
            <person name="Bonnet C."/>
            <person name="Boukhgalter B."/>
            <person name="Bourzgui I."/>
            <person name="Brown A."/>
            <person name="Cahill P."/>
            <person name="Channer S."/>
            <person name="Cheshatsang Y."/>
            <person name="Chuda L."/>
            <person name="Citroen M."/>
            <person name="Collymore A."/>
            <person name="Cooke P."/>
            <person name="Costello M."/>
            <person name="D'Aco K."/>
            <person name="Daza R."/>
            <person name="De Haan G."/>
            <person name="DeGray S."/>
            <person name="DeMaso C."/>
            <person name="Dhargay N."/>
            <person name="Dooley K."/>
            <person name="Dooley E."/>
            <person name="Doricent M."/>
            <person name="Dorje P."/>
            <person name="Dorjee K."/>
            <person name="Dupes A."/>
            <person name="Elong R."/>
            <person name="Falk J."/>
            <person name="Farina A."/>
            <person name="Faro S."/>
            <person name="Ferguson D."/>
            <person name="Fisher S."/>
            <person name="Foley C.D."/>
            <person name="Franke A."/>
            <person name="Friedrich D."/>
            <person name="Gadbois L."/>
            <person name="Gearin G."/>
            <person name="Gearin C.R."/>
            <person name="Giannoukos G."/>
            <person name="Goode T."/>
            <person name="Graham J."/>
            <person name="Grandbois E."/>
            <person name="Grewal S."/>
            <person name="Gyaltsen K."/>
            <person name="Hafez N."/>
            <person name="Hagos B."/>
            <person name="Hall J."/>
            <person name="Henson C."/>
            <person name="Hollinger A."/>
            <person name="Honan T."/>
            <person name="Huard M.D."/>
            <person name="Hughes L."/>
            <person name="Hurhula B."/>
            <person name="Husby M.E."/>
            <person name="Kamat A."/>
            <person name="Kanga B."/>
            <person name="Kashin S."/>
            <person name="Khazanovich D."/>
            <person name="Kisner P."/>
            <person name="Lance K."/>
            <person name="Lara M."/>
            <person name="Lee W."/>
            <person name="Lennon N."/>
            <person name="Letendre F."/>
            <person name="LeVine R."/>
            <person name="Lipovsky A."/>
            <person name="Liu X."/>
            <person name="Liu J."/>
            <person name="Liu S."/>
            <person name="Lokyitsang T."/>
            <person name="Lokyitsang Y."/>
            <person name="Lubonja R."/>
            <person name="Lui A."/>
            <person name="MacDonald P."/>
            <person name="Magnisalis V."/>
            <person name="Maru K."/>
            <person name="Matthews C."/>
            <person name="McCusker W."/>
            <person name="McDonough S."/>
            <person name="Mehta T."/>
            <person name="Meldrim J."/>
            <person name="Meneus L."/>
            <person name="Mihai O."/>
            <person name="Mihalev A."/>
            <person name="Mihova T."/>
            <person name="Mittelman R."/>
            <person name="Mlenga V."/>
            <person name="Montmayeur A."/>
            <person name="Mulrain L."/>
            <person name="Navidi A."/>
            <person name="Naylor J."/>
            <person name="Negash T."/>
            <person name="Nguyen T."/>
            <person name="Nguyen N."/>
            <person name="Nicol R."/>
            <person name="Norbu C."/>
            <person name="Norbu N."/>
            <person name="Novod N."/>
            <person name="O'Neill B."/>
            <person name="Osman S."/>
            <person name="Markiewicz E."/>
            <person name="Oyono O.L."/>
            <person name="Patti C."/>
            <person name="Phunkhang P."/>
            <person name="Pierre F."/>
            <person name="Priest M."/>
            <person name="Raghuraman S."/>
            <person name="Rege F."/>
            <person name="Reyes R."/>
            <person name="Rise C."/>
            <person name="Rogov P."/>
            <person name="Ross K."/>
            <person name="Ryan E."/>
            <person name="Settipalli S."/>
            <person name="Shea T."/>
            <person name="Sherpa N."/>
            <person name="Shi L."/>
            <person name="Shih D."/>
            <person name="Sparrow T."/>
            <person name="Spaulding J."/>
            <person name="Stalker J."/>
            <person name="Stange-Thomann N."/>
            <person name="Stavropoulos S."/>
            <person name="Stone C."/>
            <person name="Strader C."/>
            <person name="Tesfaye S."/>
            <person name="Thomson T."/>
            <person name="Thoulutsang Y."/>
            <person name="Thoulutsang D."/>
            <person name="Topham K."/>
            <person name="Topping I."/>
            <person name="Tsamla T."/>
            <person name="Vassiliev H."/>
            <person name="Vo A."/>
            <person name="Wangchuk T."/>
            <person name="Wangdi T."/>
            <person name="Weiand M."/>
            <person name="Wilkinson J."/>
            <person name="Wilson A."/>
            <person name="Yadav S."/>
            <person name="Young G."/>
            <person name="Yu Q."/>
            <person name="Zembek L."/>
            <person name="Zhong D."/>
            <person name="Zimmer A."/>
            <person name="Zwirko Z."/>
            <person name="Jaffe D.B."/>
            <person name="Alvarez P."/>
            <person name="Brockman W."/>
            <person name="Butler J."/>
            <person name="Chin C."/>
            <person name="Gnerre S."/>
            <person name="Grabherr M."/>
            <person name="Kleber M."/>
            <person name="Mauceli E."/>
            <person name="MacCallum I."/>
        </authorList>
    </citation>
    <scope>NUCLEOTIDE SEQUENCE [LARGE SCALE GENOMIC DNA]</scope>
    <source>
        <strain evidence="3">Tucson 14030-0811.24</strain>
    </source>
</reference>
<evidence type="ECO:0000313" key="2">
    <source>
        <dbReference type="EMBL" id="EDW85625.2"/>
    </source>
</evidence>
<dbReference type="KEGG" id="dwi:6652541"/>
<dbReference type="InterPro" id="IPR031734">
    <property type="entry name" value="MBF2"/>
</dbReference>
<name>B4NMN6_DROWI</name>
<dbReference type="Pfam" id="PF15868">
    <property type="entry name" value="MBF2"/>
    <property type="match status" value="1"/>
</dbReference>
<dbReference type="AlphaFoldDB" id="B4NMN6"/>
<feature type="chain" id="PRO_5006458497" description="Dirigent protein" evidence="1">
    <location>
        <begin position="34"/>
        <end position="133"/>
    </location>
</feature>
<dbReference type="OrthoDB" id="8034464at2759"/>
<evidence type="ECO:0008006" key="4">
    <source>
        <dbReference type="Google" id="ProtNLM"/>
    </source>
</evidence>
<keyword evidence="3" id="KW-1185">Reference proteome</keyword>
<feature type="signal peptide" evidence="1">
    <location>
        <begin position="1"/>
        <end position="33"/>
    </location>
</feature>
<dbReference type="Proteomes" id="UP000007798">
    <property type="component" value="Unassembled WGS sequence"/>
</dbReference>
<keyword evidence="1" id="KW-0732">Signal</keyword>
<dbReference type="InParanoid" id="B4NMN6"/>
<accession>B4NMN6</accession>
<evidence type="ECO:0000256" key="1">
    <source>
        <dbReference type="SAM" id="SignalP"/>
    </source>
</evidence>
<dbReference type="EMBL" id="CH964282">
    <property type="protein sequence ID" value="EDW85625.2"/>
    <property type="molecule type" value="Genomic_DNA"/>
</dbReference>
<sequence length="133" mass="14616">MMTNTTEFPGKRPLCLLLVLLPLLLQSIDGVAGVSFTWGHVNKYASTLYTENIYLSHNMPSKNVVYGSENADGYTITALHVEDLTAVNGNDSEPILVQGGIGQSFAVVRFQRHQNLSVSQDAHFMLTIYGLDL</sequence>
<protein>
    <recommendedName>
        <fullName evidence="4">Dirigent protein</fullName>
    </recommendedName>
</protein>
<organism evidence="2 3">
    <name type="scientific">Drosophila willistoni</name>
    <name type="common">Fruit fly</name>
    <dbReference type="NCBI Taxonomy" id="7260"/>
    <lineage>
        <taxon>Eukaryota</taxon>
        <taxon>Metazoa</taxon>
        <taxon>Ecdysozoa</taxon>
        <taxon>Arthropoda</taxon>
        <taxon>Hexapoda</taxon>
        <taxon>Insecta</taxon>
        <taxon>Pterygota</taxon>
        <taxon>Neoptera</taxon>
        <taxon>Endopterygota</taxon>
        <taxon>Diptera</taxon>
        <taxon>Brachycera</taxon>
        <taxon>Muscomorpha</taxon>
        <taxon>Ephydroidea</taxon>
        <taxon>Drosophilidae</taxon>
        <taxon>Drosophila</taxon>
        <taxon>Sophophora</taxon>
    </lineage>
</organism>
<dbReference type="eggNOG" id="ENOG502TBHW">
    <property type="taxonomic scope" value="Eukaryota"/>
</dbReference>
<proteinExistence type="predicted"/>
<evidence type="ECO:0000313" key="3">
    <source>
        <dbReference type="Proteomes" id="UP000007798"/>
    </source>
</evidence>